<accession>A0A9N9N6G2</accession>
<protein>
    <submittedName>
        <fullName evidence="2">904_t:CDS:1</fullName>
    </submittedName>
</protein>
<dbReference type="AlphaFoldDB" id="A0A9N9N6G2"/>
<dbReference type="Proteomes" id="UP000789342">
    <property type="component" value="Unassembled WGS sequence"/>
</dbReference>
<dbReference type="EMBL" id="CAJVPV010017947">
    <property type="protein sequence ID" value="CAG8704804.1"/>
    <property type="molecule type" value="Genomic_DNA"/>
</dbReference>
<name>A0A9N9N6G2_9GLOM</name>
<proteinExistence type="predicted"/>
<comment type="caution">
    <text evidence="2">The sequence shown here is derived from an EMBL/GenBank/DDBJ whole genome shotgun (WGS) entry which is preliminary data.</text>
</comment>
<feature type="non-terminal residue" evidence="2">
    <location>
        <position position="464"/>
    </location>
</feature>
<feature type="region of interest" description="Disordered" evidence="1">
    <location>
        <begin position="1"/>
        <end position="77"/>
    </location>
</feature>
<keyword evidence="3" id="KW-1185">Reference proteome</keyword>
<gene>
    <name evidence="2" type="ORF">AMORRO_LOCUS12335</name>
</gene>
<evidence type="ECO:0000313" key="3">
    <source>
        <dbReference type="Proteomes" id="UP000789342"/>
    </source>
</evidence>
<sequence length="464" mass="53757">MQELTEKKVPRPTMTQFSNAESDSESEEESRRPRRHWLFGKSEDRRGKVVPESTMMKKGHLRTKTNSQAQESDIEPYSTVSDLDVRSDQIEEPTMSRDNVREEMVKVETEKVEMDSRISNRQNEQTEITLVEEPDGIISGRTASMTTKWTHVCQGTVKLYSIFTNWQHAVNATNARKMAIAYFNVFTTKKFYTTRKFKAQLMRFVPDSTVSFVCGMHPGNQNVMDDTAKKKQMVWKPNARMAQPTWNDIGEATTHDHERSRSVSLIKPQAEELMTSTANAYYPRAKKRRWNGRLRVRKIIINVSRKRKRDRTYHHRTIASIRVKSKITQRNYVHQSYLPWNPDTAKRKWKNRILRQEIGSGSQLEQSYRTTRIRDITGKRPNFEFVRTSRNDGKEGYKRVNASNPAVTKEIENEPGTTVNDGNGNSDVCTITSPCDIQPSDTPPPWITCRILEVVEIFVEDAKD</sequence>
<reference evidence="2" key="1">
    <citation type="submission" date="2021-06" db="EMBL/GenBank/DDBJ databases">
        <authorList>
            <person name="Kallberg Y."/>
            <person name="Tangrot J."/>
            <person name="Rosling A."/>
        </authorList>
    </citation>
    <scope>NUCLEOTIDE SEQUENCE</scope>
    <source>
        <strain evidence="2">CL551</strain>
    </source>
</reference>
<organism evidence="2 3">
    <name type="scientific">Acaulospora morrowiae</name>
    <dbReference type="NCBI Taxonomy" id="94023"/>
    <lineage>
        <taxon>Eukaryota</taxon>
        <taxon>Fungi</taxon>
        <taxon>Fungi incertae sedis</taxon>
        <taxon>Mucoromycota</taxon>
        <taxon>Glomeromycotina</taxon>
        <taxon>Glomeromycetes</taxon>
        <taxon>Diversisporales</taxon>
        <taxon>Acaulosporaceae</taxon>
        <taxon>Acaulospora</taxon>
    </lineage>
</organism>
<evidence type="ECO:0000313" key="2">
    <source>
        <dbReference type="EMBL" id="CAG8704804.1"/>
    </source>
</evidence>
<evidence type="ECO:0000256" key="1">
    <source>
        <dbReference type="SAM" id="MobiDB-lite"/>
    </source>
</evidence>
<feature type="non-terminal residue" evidence="2">
    <location>
        <position position="1"/>
    </location>
</feature>